<protein>
    <submittedName>
        <fullName evidence="1">Uncharacterized protein</fullName>
    </submittedName>
</protein>
<name>A0A6J5L6C8_9CAUD</name>
<dbReference type="EMBL" id="LR796228">
    <property type="protein sequence ID" value="CAB4128190.1"/>
    <property type="molecule type" value="Genomic_DNA"/>
</dbReference>
<accession>A0A6J5L6C8</accession>
<reference evidence="1" key="1">
    <citation type="submission" date="2020-04" db="EMBL/GenBank/DDBJ databases">
        <authorList>
            <person name="Chiriac C."/>
            <person name="Salcher M."/>
            <person name="Ghai R."/>
            <person name="Kavagutti S V."/>
        </authorList>
    </citation>
    <scope>NUCLEOTIDE SEQUENCE</scope>
</reference>
<evidence type="ECO:0000313" key="1">
    <source>
        <dbReference type="EMBL" id="CAB4128190.1"/>
    </source>
</evidence>
<organism evidence="1">
    <name type="scientific">uncultured Caudovirales phage</name>
    <dbReference type="NCBI Taxonomy" id="2100421"/>
    <lineage>
        <taxon>Viruses</taxon>
        <taxon>Duplodnaviria</taxon>
        <taxon>Heunggongvirae</taxon>
        <taxon>Uroviricota</taxon>
        <taxon>Caudoviricetes</taxon>
        <taxon>Peduoviridae</taxon>
        <taxon>Maltschvirus</taxon>
        <taxon>Maltschvirus maltsch</taxon>
    </lineage>
</organism>
<proteinExistence type="predicted"/>
<gene>
    <name evidence="1" type="ORF">UFOVP102_21</name>
</gene>
<sequence length="118" mass="13673">MFEDFWKAWPSNVRKGGKAQCKAKWDKLKLDLQADQIIKHVTWIKTTDQWKKGDGAFIPAPLVYINQMRWDGAEVPEMTVNVNLNFRDPALLKIEEDTKNVAPMPVSVRDYIKRLTGK</sequence>